<keyword evidence="1" id="KW-0472">Membrane</keyword>
<gene>
    <name evidence="2" type="ORF">K452DRAFT_24394</name>
</gene>
<proteinExistence type="predicted"/>
<feature type="transmembrane region" description="Helical" evidence="1">
    <location>
        <begin position="85"/>
        <end position="109"/>
    </location>
</feature>
<feature type="transmembrane region" description="Helical" evidence="1">
    <location>
        <begin position="429"/>
        <end position="449"/>
    </location>
</feature>
<evidence type="ECO:0000313" key="2">
    <source>
        <dbReference type="EMBL" id="KAF2141988.1"/>
    </source>
</evidence>
<keyword evidence="3" id="KW-1185">Reference proteome</keyword>
<evidence type="ECO:0000256" key="1">
    <source>
        <dbReference type="SAM" id="Phobius"/>
    </source>
</evidence>
<protein>
    <submittedName>
        <fullName evidence="2">Uncharacterized protein</fullName>
    </submittedName>
</protein>
<dbReference type="GeneID" id="54295425"/>
<accession>A0A6A6BEM6</accession>
<feature type="transmembrane region" description="Helical" evidence="1">
    <location>
        <begin position="244"/>
        <end position="263"/>
    </location>
</feature>
<dbReference type="Proteomes" id="UP000799438">
    <property type="component" value="Unassembled WGS sequence"/>
</dbReference>
<name>A0A6A6BEM6_9PEZI</name>
<reference evidence="2" key="1">
    <citation type="journal article" date="2020" name="Stud. Mycol.">
        <title>101 Dothideomycetes genomes: a test case for predicting lifestyles and emergence of pathogens.</title>
        <authorList>
            <person name="Haridas S."/>
            <person name="Albert R."/>
            <person name="Binder M."/>
            <person name="Bloem J."/>
            <person name="Labutti K."/>
            <person name="Salamov A."/>
            <person name="Andreopoulos B."/>
            <person name="Baker S."/>
            <person name="Barry K."/>
            <person name="Bills G."/>
            <person name="Bluhm B."/>
            <person name="Cannon C."/>
            <person name="Castanera R."/>
            <person name="Culley D."/>
            <person name="Daum C."/>
            <person name="Ezra D."/>
            <person name="Gonzalez J."/>
            <person name="Henrissat B."/>
            <person name="Kuo A."/>
            <person name="Liang C."/>
            <person name="Lipzen A."/>
            <person name="Lutzoni F."/>
            <person name="Magnuson J."/>
            <person name="Mondo S."/>
            <person name="Nolan M."/>
            <person name="Ohm R."/>
            <person name="Pangilinan J."/>
            <person name="Park H.-J."/>
            <person name="Ramirez L."/>
            <person name="Alfaro M."/>
            <person name="Sun H."/>
            <person name="Tritt A."/>
            <person name="Yoshinaga Y."/>
            <person name="Zwiers L.-H."/>
            <person name="Turgeon B."/>
            <person name="Goodwin S."/>
            <person name="Spatafora J."/>
            <person name="Crous P."/>
            <person name="Grigoriev I."/>
        </authorList>
    </citation>
    <scope>NUCLEOTIDE SEQUENCE</scope>
    <source>
        <strain evidence="2">CBS 121167</strain>
    </source>
</reference>
<evidence type="ECO:0000313" key="3">
    <source>
        <dbReference type="Proteomes" id="UP000799438"/>
    </source>
</evidence>
<dbReference type="RefSeq" id="XP_033397700.1">
    <property type="nucleotide sequence ID" value="XM_033537929.1"/>
</dbReference>
<feature type="transmembrane region" description="Helical" evidence="1">
    <location>
        <begin position="393"/>
        <end position="417"/>
    </location>
</feature>
<keyword evidence="1" id="KW-0812">Transmembrane</keyword>
<dbReference type="OrthoDB" id="5392263at2759"/>
<keyword evidence="1" id="KW-1133">Transmembrane helix</keyword>
<dbReference type="EMBL" id="ML995485">
    <property type="protein sequence ID" value="KAF2141988.1"/>
    <property type="molecule type" value="Genomic_DNA"/>
</dbReference>
<sequence>MPQVNFTECKIKYTTNTTLQDLYHWNGMIKGINQNNATQISLEGCRKLCGTGNDYYEWSLASNTITTWVLPVIGMLLQAPFESNAFWHTVLAIARWVGSPMASLSYILWNMKVSGKCALMVDMAISYDLQIPDPKSDFSSIRDSFYILMAMNQFTMRRSQALNKEAEGLLRIVLFSKDLQLKDKGQSGKFLNERRQELAQKFRAGRKRGVVPVYVSTMWFLFSLALSIQTAFGDIGENATAHDLALGLLMAWLPVLILCSIVDRNPVAADDIRQKLNKLVQSVCDALQDDNIRNEFIQTFRGHQEADRLEALVNNIHLQSEIISGGDFFVDFAGQGRVRWHYGAAHPILYDIEDIWIATHGRGWLDEDEKDARMHLVLGSPEKGLLWFDLRGLWQVASAVLIVGGTCLGAFVLSYFTPTVGLGCRSGGYMIYCTMAFSLLVAEFVVWWITSPVPPKQPQWVRRSIGNIQRQPTFVRMEHSWRGLWFWVHSRLASFGHALESLSIRLTLRVLMILPFQFSAKERHLRDKLDQAKGWSFQKWAAIVFFHPLELCNTGWLLYTVLAQTFGIFRNCRCMTSYWGGGGGYLDFNQSDVTNNKWVKWYCKSIKAASEDTQVNSFRVCRNRNRRLHNAPRNDLRSIRGALPFPSHSPPH</sequence>
<feature type="transmembrane region" description="Helical" evidence="1">
    <location>
        <begin position="211"/>
        <end position="232"/>
    </location>
</feature>
<dbReference type="AlphaFoldDB" id="A0A6A6BEM6"/>
<organism evidence="2 3">
    <name type="scientific">Aplosporella prunicola CBS 121167</name>
    <dbReference type="NCBI Taxonomy" id="1176127"/>
    <lineage>
        <taxon>Eukaryota</taxon>
        <taxon>Fungi</taxon>
        <taxon>Dikarya</taxon>
        <taxon>Ascomycota</taxon>
        <taxon>Pezizomycotina</taxon>
        <taxon>Dothideomycetes</taxon>
        <taxon>Dothideomycetes incertae sedis</taxon>
        <taxon>Botryosphaeriales</taxon>
        <taxon>Aplosporellaceae</taxon>
        <taxon>Aplosporella</taxon>
    </lineage>
</organism>